<dbReference type="Proteomes" id="UP000054495">
    <property type="component" value="Unassembled WGS sequence"/>
</dbReference>
<gene>
    <name evidence="1" type="ORF">ANCCEY_00906</name>
</gene>
<name>A0A0D6MD32_9BILA</name>
<sequence length="57" mass="6700">MHFSMQRLMSAQDEMRAQIEVLQRAVRNHYTNTQQRNNNVICDNVISVNAMQTFTLT</sequence>
<evidence type="ECO:0000313" key="1">
    <source>
        <dbReference type="EMBL" id="EPB79957.1"/>
    </source>
</evidence>
<evidence type="ECO:0000313" key="2">
    <source>
        <dbReference type="Proteomes" id="UP000054495"/>
    </source>
</evidence>
<organism evidence="1 2">
    <name type="scientific">Ancylostoma ceylanicum</name>
    <dbReference type="NCBI Taxonomy" id="53326"/>
    <lineage>
        <taxon>Eukaryota</taxon>
        <taxon>Metazoa</taxon>
        <taxon>Ecdysozoa</taxon>
        <taxon>Nematoda</taxon>
        <taxon>Chromadorea</taxon>
        <taxon>Rhabditida</taxon>
        <taxon>Rhabditina</taxon>
        <taxon>Rhabditomorpha</taxon>
        <taxon>Strongyloidea</taxon>
        <taxon>Ancylostomatidae</taxon>
        <taxon>Ancylostomatinae</taxon>
        <taxon>Ancylostoma</taxon>
    </lineage>
</organism>
<dbReference type="EMBL" id="KE124786">
    <property type="protein sequence ID" value="EPB79957.1"/>
    <property type="molecule type" value="Genomic_DNA"/>
</dbReference>
<protein>
    <submittedName>
        <fullName evidence="1">Uncharacterized protein</fullName>
    </submittedName>
</protein>
<accession>A0A0D6MD32</accession>
<dbReference type="AlphaFoldDB" id="A0A0D6MD32"/>
<reference evidence="1 2" key="1">
    <citation type="submission" date="2013-05" db="EMBL/GenBank/DDBJ databases">
        <title>Draft genome of the parasitic nematode Anyclostoma ceylanicum.</title>
        <authorList>
            <person name="Mitreva M."/>
        </authorList>
    </citation>
    <scope>NUCLEOTIDE SEQUENCE [LARGE SCALE GENOMIC DNA]</scope>
</reference>
<proteinExistence type="predicted"/>
<keyword evidence="2" id="KW-1185">Reference proteome</keyword>